<sequence length="105" mass="12551">MSGEEIKELKEEMKEMNKKLDLILNFLEKDVKINCDKMGDHIDFVEKVYDNVKNPLGYLCNKLNYFSNKNDRYTLENIKKEIEEENFELNLTQEEFDDIVMSESD</sequence>
<evidence type="ECO:0000313" key="1">
    <source>
        <dbReference type="EMBL" id="QHT95277.1"/>
    </source>
</evidence>
<dbReference type="EMBL" id="MN740239">
    <property type="protein sequence ID" value="QHT95277.1"/>
    <property type="molecule type" value="Genomic_DNA"/>
</dbReference>
<accession>A0A6C0ITY1</accession>
<reference evidence="1" key="1">
    <citation type="journal article" date="2020" name="Nature">
        <title>Giant virus diversity and host interactions through global metagenomics.</title>
        <authorList>
            <person name="Schulz F."/>
            <person name="Roux S."/>
            <person name="Paez-Espino D."/>
            <person name="Jungbluth S."/>
            <person name="Walsh D.A."/>
            <person name="Denef V.J."/>
            <person name="McMahon K.D."/>
            <person name="Konstantinidis K.T."/>
            <person name="Eloe-Fadrosh E.A."/>
            <person name="Kyrpides N.C."/>
            <person name="Woyke T."/>
        </authorList>
    </citation>
    <scope>NUCLEOTIDE SEQUENCE</scope>
    <source>
        <strain evidence="1">GVMAG-M-3300024261-37</strain>
    </source>
</reference>
<name>A0A6C0ITY1_9ZZZZ</name>
<dbReference type="AlphaFoldDB" id="A0A6C0ITY1"/>
<organism evidence="1">
    <name type="scientific">viral metagenome</name>
    <dbReference type="NCBI Taxonomy" id="1070528"/>
    <lineage>
        <taxon>unclassified sequences</taxon>
        <taxon>metagenomes</taxon>
        <taxon>organismal metagenomes</taxon>
    </lineage>
</organism>
<protein>
    <submittedName>
        <fullName evidence="1">Uncharacterized protein</fullName>
    </submittedName>
</protein>
<proteinExistence type="predicted"/>